<dbReference type="EMBL" id="SGXM01000001">
    <property type="protein sequence ID" value="RZT41689.1"/>
    <property type="molecule type" value="Genomic_DNA"/>
</dbReference>
<evidence type="ECO:0000256" key="4">
    <source>
        <dbReference type="SAM" id="SignalP"/>
    </source>
</evidence>
<dbReference type="Proteomes" id="UP000291078">
    <property type="component" value="Unassembled WGS sequence"/>
</dbReference>
<dbReference type="RefSeq" id="WP_130389704.1">
    <property type="nucleotide sequence ID" value="NZ_SGXM01000001.1"/>
</dbReference>
<gene>
    <name evidence="6" type="ORF">EV147_0689</name>
</gene>
<evidence type="ECO:0000313" key="7">
    <source>
        <dbReference type="Proteomes" id="UP000291078"/>
    </source>
</evidence>
<accession>A0A4V2FHW4</accession>
<evidence type="ECO:0000259" key="5">
    <source>
        <dbReference type="PROSITE" id="PS51123"/>
    </source>
</evidence>
<dbReference type="PRINTS" id="PR01023">
    <property type="entry name" value="NAFLGMOTY"/>
</dbReference>
<dbReference type="OrthoDB" id="9782229at2"/>
<organism evidence="6 7">
    <name type="scientific">Cupriavidus agavae</name>
    <dbReference type="NCBI Taxonomy" id="1001822"/>
    <lineage>
        <taxon>Bacteria</taxon>
        <taxon>Pseudomonadati</taxon>
        <taxon>Pseudomonadota</taxon>
        <taxon>Betaproteobacteria</taxon>
        <taxon>Burkholderiales</taxon>
        <taxon>Burkholderiaceae</taxon>
        <taxon>Cupriavidus</taxon>
    </lineage>
</organism>
<feature type="domain" description="OmpA-like" evidence="5">
    <location>
        <begin position="55"/>
        <end position="170"/>
    </location>
</feature>
<evidence type="ECO:0000256" key="1">
    <source>
        <dbReference type="ARBA" id="ARBA00004442"/>
    </source>
</evidence>
<keyword evidence="4" id="KW-0732">Signal</keyword>
<comment type="caution">
    <text evidence="6">The sequence shown here is derived from an EMBL/GenBank/DDBJ whole genome shotgun (WGS) entry which is preliminary data.</text>
</comment>
<dbReference type="PROSITE" id="PS51123">
    <property type="entry name" value="OMPA_2"/>
    <property type="match status" value="1"/>
</dbReference>
<dbReference type="Gene3D" id="3.30.1330.60">
    <property type="entry name" value="OmpA-like domain"/>
    <property type="match status" value="1"/>
</dbReference>
<dbReference type="InterPro" id="IPR036737">
    <property type="entry name" value="OmpA-like_sf"/>
</dbReference>
<keyword evidence="2 3" id="KW-0472">Membrane</keyword>
<dbReference type="CDD" id="cd07185">
    <property type="entry name" value="OmpA_C-like"/>
    <property type="match status" value="1"/>
</dbReference>
<dbReference type="InterPro" id="IPR006665">
    <property type="entry name" value="OmpA-like"/>
</dbReference>
<dbReference type="InterPro" id="IPR006664">
    <property type="entry name" value="OMP_bac"/>
</dbReference>
<proteinExistence type="predicted"/>
<evidence type="ECO:0000256" key="2">
    <source>
        <dbReference type="ARBA" id="ARBA00023136"/>
    </source>
</evidence>
<name>A0A4V2FHW4_9BURK</name>
<feature type="chain" id="PRO_5020561817" evidence="4">
    <location>
        <begin position="23"/>
        <end position="170"/>
    </location>
</feature>
<dbReference type="PROSITE" id="PS51257">
    <property type="entry name" value="PROKAR_LIPOPROTEIN"/>
    <property type="match status" value="1"/>
</dbReference>
<dbReference type="Pfam" id="PF00691">
    <property type="entry name" value="OmpA"/>
    <property type="match status" value="1"/>
</dbReference>
<feature type="signal peptide" evidence="4">
    <location>
        <begin position="1"/>
        <end position="22"/>
    </location>
</feature>
<dbReference type="PANTHER" id="PTHR30329">
    <property type="entry name" value="STATOR ELEMENT OF FLAGELLAR MOTOR COMPLEX"/>
    <property type="match status" value="1"/>
</dbReference>
<evidence type="ECO:0000313" key="6">
    <source>
        <dbReference type="EMBL" id="RZT41689.1"/>
    </source>
</evidence>
<dbReference type="AlphaFoldDB" id="A0A4V2FHW4"/>
<dbReference type="InterPro" id="IPR050330">
    <property type="entry name" value="Bact_OuterMem_StrucFunc"/>
</dbReference>
<dbReference type="PRINTS" id="PR01021">
    <property type="entry name" value="OMPADOMAIN"/>
</dbReference>
<dbReference type="PANTHER" id="PTHR30329:SF17">
    <property type="entry name" value="LIPOPROTEIN YFIB-RELATED"/>
    <property type="match status" value="1"/>
</dbReference>
<keyword evidence="7" id="KW-1185">Reference proteome</keyword>
<dbReference type="SUPFAM" id="SSF103088">
    <property type="entry name" value="OmpA-like"/>
    <property type="match status" value="1"/>
</dbReference>
<protein>
    <submittedName>
        <fullName evidence="6">Outer membrane protein OmpA-like peptidoglycan-associated protein</fullName>
    </submittedName>
</protein>
<evidence type="ECO:0000256" key="3">
    <source>
        <dbReference type="PROSITE-ProRule" id="PRU00473"/>
    </source>
</evidence>
<reference evidence="6 7" key="1">
    <citation type="journal article" date="2015" name="Stand. Genomic Sci.">
        <title>Genomic Encyclopedia of Bacterial and Archaeal Type Strains, Phase III: the genomes of soil and plant-associated and newly described type strains.</title>
        <authorList>
            <person name="Whitman W.B."/>
            <person name="Woyke T."/>
            <person name="Klenk H.P."/>
            <person name="Zhou Y."/>
            <person name="Lilburn T.G."/>
            <person name="Beck B.J."/>
            <person name="De Vos P."/>
            <person name="Vandamme P."/>
            <person name="Eisen J.A."/>
            <person name="Garrity G."/>
            <person name="Hugenholtz P."/>
            <person name="Kyrpides N.C."/>
        </authorList>
    </citation>
    <scope>NUCLEOTIDE SEQUENCE [LARGE SCALE GENOMIC DNA]</scope>
    <source>
        <strain evidence="6 7">ASC-9842</strain>
    </source>
</reference>
<dbReference type="GO" id="GO:0009279">
    <property type="term" value="C:cell outer membrane"/>
    <property type="evidence" value="ECO:0007669"/>
    <property type="project" value="UniProtKB-SubCell"/>
</dbReference>
<sequence length="170" mass="18224">MPPLSRRALLCHALLAPTLAAAALLAGCATPEPPRGLTPAQVAALQSQGFERTDNGWELGLPDKVLFSFDEDVITPERQLAVVRIGRVLRDAGIDRLRIDGHTDNAGSAEYNQQLSVRRAEAVARVMGACGFVREHLEVRGLGKTRPIADNGTAAGRAENRRVAIIVTVD</sequence>
<comment type="subcellular location">
    <subcellularLocation>
        <location evidence="1">Cell outer membrane</location>
    </subcellularLocation>
</comment>